<dbReference type="PANTHER" id="PTHR42782:SF4">
    <property type="entry name" value="DUF455 DOMAIN-CONTAINING PROTEIN"/>
    <property type="match status" value="1"/>
</dbReference>
<evidence type="ECO:0000313" key="1">
    <source>
        <dbReference type="EMBL" id="PJI83035.1"/>
    </source>
</evidence>
<dbReference type="PIRSF" id="PIRSF012318">
    <property type="entry name" value="UCP012318"/>
    <property type="match status" value="1"/>
</dbReference>
<protein>
    <submittedName>
        <fullName evidence="1">Uncharacterized ferritin-like protein (DUF455 family)</fullName>
    </submittedName>
</protein>
<evidence type="ECO:0000313" key="2">
    <source>
        <dbReference type="Proteomes" id="UP000229366"/>
    </source>
</evidence>
<dbReference type="CDD" id="cd00657">
    <property type="entry name" value="Ferritin_like"/>
    <property type="match status" value="1"/>
</dbReference>
<organism evidence="1 2">
    <name type="scientific">Polynucleobacter brandtiae</name>
    <dbReference type="NCBI Taxonomy" id="1938816"/>
    <lineage>
        <taxon>Bacteria</taxon>
        <taxon>Pseudomonadati</taxon>
        <taxon>Pseudomonadota</taxon>
        <taxon>Betaproteobacteria</taxon>
        <taxon>Burkholderiales</taxon>
        <taxon>Burkholderiaceae</taxon>
        <taxon>Polynucleobacter</taxon>
    </lineage>
</organism>
<dbReference type="PANTHER" id="PTHR42782">
    <property type="entry name" value="SI:CH73-314G15.3"/>
    <property type="match status" value="1"/>
</dbReference>
<accession>A0A2M8VYW5</accession>
<dbReference type="Proteomes" id="UP000229366">
    <property type="component" value="Unassembled WGS sequence"/>
</dbReference>
<dbReference type="EMBL" id="PGTX01000001">
    <property type="protein sequence ID" value="PJI83035.1"/>
    <property type="molecule type" value="Genomic_DNA"/>
</dbReference>
<comment type="caution">
    <text evidence="1">The sequence shown here is derived from an EMBL/GenBank/DDBJ whole genome shotgun (WGS) entry which is preliminary data.</text>
</comment>
<dbReference type="Pfam" id="PF04305">
    <property type="entry name" value="DUF455"/>
    <property type="match status" value="1"/>
</dbReference>
<dbReference type="InterPro" id="IPR009078">
    <property type="entry name" value="Ferritin-like_SF"/>
</dbReference>
<gene>
    <name evidence="1" type="ORF">B0G85_0425</name>
</gene>
<dbReference type="SUPFAM" id="SSF47240">
    <property type="entry name" value="Ferritin-like"/>
    <property type="match status" value="1"/>
</dbReference>
<keyword evidence="2" id="KW-1185">Reference proteome</keyword>
<dbReference type="RefSeq" id="WP_100378777.1">
    <property type="nucleotide sequence ID" value="NZ_CBCSBW010000001.1"/>
</dbReference>
<reference evidence="1 2" key="1">
    <citation type="submission" date="2017-11" db="EMBL/GenBank/DDBJ databases">
        <title>Genomic Encyclopedia of Type Strains, Phase III (KMG-III): the genomes of soil and plant-associated and newly described type strains.</title>
        <authorList>
            <person name="Whitman W."/>
        </authorList>
    </citation>
    <scope>NUCLEOTIDE SEQUENCE [LARGE SCALE GENOMIC DNA]</scope>
    <source>
        <strain evidence="1 2">UB-Domo-W1</strain>
    </source>
</reference>
<dbReference type="InterPro" id="IPR007402">
    <property type="entry name" value="DUF455"/>
</dbReference>
<dbReference type="InterPro" id="IPR011197">
    <property type="entry name" value="UCP012318"/>
</dbReference>
<proteinExistence type="predicted"/>
<dbReference type="AlphaFoldDB" id="A0A2M8VYW5"/>
<dbReference type="OrthoDB" id="9778629at2"/>
<name>A0A2M8VYW5_9BURK</name>
<sequence>MPELRHSALQVLLLTDPGQKVSQIKQLFDDYHQQRVELSPAALIHFDGLVLPGRPEKPELVSPQKAPKRSMSTPEGRIRLLHSLAHIEFNALNLALDALARFSEMPQQYYEDWLKVAKEEAYHFSLIEGHLRSLGSYYGDLTAHNSLWEMVERTSDQVIARMALVPRTMEARGLDAVPAIRDRFIQIKDHAVVDILDIILRDEVGHVLIGNQWFNYLCSKDKLSPITTYRELARKYCAPVLRGPFNFEARERAGFTAQELDILKEAVPA</sequence>